<evidence type="ECO:0000313" key="2">
    <source>
        <dbReference type="Proteomes" id="UP001472677"/>
    </source>
</evidence>
<dbReference type="Proteomes" id="UP001472677">
    <property type="component" value="Unassembled WGS sequence"/>
</dbReference>
<dbReference type="EMBL" id="JBBPBM010000106">
    <property type="protein sequence ID" value="KAK8507688.1"/>
    <property type="molecule type" value="Genomic_DNA"/>
</dbReference>
<accession>A0ABR2BKK7</accession>
<proteinExistence type="predicted"/>
<protein>
    <submittedName>
        <fullName evidence="1">Uncharacterized protein</fullName>
    </submittedName>
</protein>
<reference evidence="1 2" key="1">
    <citation type="journal article" date="2024" name="G3 (Bethesda)">
        <title>Genome assembly of Hibiscus sabdariffa L. provides insights into metabolisms of medicinal natural products.</title>
        <authorList>
            <person name="Kim T."/>
        </authorList>
    </citation>
    <scope>NUCLEOTIDE SEQUENCE [LARGE SCALE GENOMIC DNA]</scope>
    <source>
        <strain evidence="1">TK-2024</strain>
        <tissue evidence="1">Old leaves</tissue>
    </source>
</reference>
<comment type="caution">
    <text evidence="1">The sequence shown here is derived from an EMBL/GenBank/DDBJ whole genome shotgun (WGS) entry which is preliminary data.</text>
</comment>
<name>A0ABR2BKK7_9ROSI</name>
<gene>
    <name evidence="1" type="ORF">V6N12_067021</name>
</gene>
<evidence type="ECO:0000313" key="1">
    <source>
        <dbReference type="EMBL" id="KAK8507688.1"/>
    </source>
</evidence>
<sequence length="153" mass="16410">MLPKEVLSTWFGHLEDWSASVEYLLVNAATKEPTLSQRAWRIVEVVEVASLGTVFPIVVQEAELVRVPTVAQRGVVDGATLSCVVSVYGKSSPSTVVLGLVGAVVAPVIRCAYGGARKVKSVNTLVETLESPAQKRVIVATRSRRGRGRPAKE</sequence>
<keyword evidence="2" id="KW-1185">Reference proteome</keyword>
<organism evidence="1 2">
    <name type="scientific">Hibiscus sabdariffa</name>
    <name type="common">roselle</name>
    <dbReference type="NCBI Taxonomy" id="183260"/>
    <lineage>
        <taxon>Eukaryota</taxon>
        <taxon>Viridiplantae</taxon>
        <taxon>Streptophyta</taxon>
        <taxon>Embryophyta</taxon>
        <taxon>Tracheophyta</taxon>
        <taxon>Spermatophyta</taxon>
        <taxon>Magnoliopsida</taxon>
        <taxon>eudicotyledons</taxon>
        <taxon>Gunneridae</taxon>
        <taxon>Pentapetalae</taxon>
        <taxon>rosids</taxon>
        <taxon>malvids</taxon>
        <taxon>Malvales</taxon>
        <taxon>Malvaceae</taxon>
        <taxon>Malvoideae</taxon>
        <taxon>Hibiscus</taxon>
    </lineage>
</organism>